<accession>A0A6V7X0A6</accession>
<evidence type="ECO:0000313" key="1">
    <source>
        <dbReference type="EMBL" id="CAD2192692.1"/>
    </source>
</evidence>
<dbReference type="AlphaFoldDB" id="A0A6V7X0A6"/>
<name>A0A6V7X0A6_MELEN</name>
<evidence type="ECO:0000313" key="2">
    <source>
        <dbReference type="Proteomes" id="UP000580250"/>
    </source>
</evidence>
<organism evidence="1 2">
    <name type="scientific">Meloidogyne enterolobii</name>
    <name type="common">Root-knot nematode worm</name>
    <name type="synonym">Meloidogyne mayaguensis</name>
    <dbReference type="NCBI Taxonomy" id="390850"/>
    <lineage>
        <taxon>Eukaryota</taxon>
        <taxon>Metazoa</taxon>
        <taxon>Ecdysozoa</taxon>
        <taxon>Nematoda</taxon>
        <taxon>Chromadorea</taxon>
        <taxon>Rhabditida</taxon>
        <taxon>Tylenchina</taxon>
        <taxon>Tylenchomorpha</taxon>
        <taxon>Tylenchoidea</taxon>
        <taxon>Meloidogynidae</taxon>
        <taxon>Meloidogyninae</taxon>
        <taxon>Meloidogyne</taxon>
    </lineage>
</organism>
<sequence length="60" mass="7347">MRNTHFITLFIFFSKNIFIYRQQVFFVFCVFFTHESCPIHRKPSTHQGITFFLNWQPSNV</sequence>
<proteinExistence type="predicted"/>
<comment type="caution">
    <text evidence="1">The sequence shown here is derived from an EMBL/GenBank/DDBJ whole genome shotgun (WGS) entry which is preliminary data.</text>
</comment>
<dbReference type="Proteomes" id="UP000580250">
    <property type="component" value="Unassembled WGS sequence"/>
</dbReference>
<protein>
    <submittedName>
        <fullName evidence="1">Uncharacterized protein</fullName>
    </submittedName>
</protein>
<gene>
    <name evidence="1" type="ORF">MENT_LOCUS45596</name>
</gene>
<reference evidence="1 2" key="1">
    <citation type="submission" date="2020-08" db="EMBL/GenBank/DDBJ databases">
        <authorList>
            <person name="Koutsovoulos G."/>
            <person name="Danchin GJ E."/>
        </authorList>
    </citation>
    <scope>NUCLEOTIDE SEQUENCE [LARGE SCALE GENOMIC DNA]</scope>
</reference>
<dbReference type="EMBL" id="CAJEWN010000968">
    <property type="protein sequence ID" value="CAD2192692.1"/>
    <property type="molecule type" value="Genomic_DNA"/>
</dbReference>